<evidence type="ECO:0000256" key="16">
    <source>
        <dbReference type="PIRSR" id="PIRSR600823-4"/>
    </source>
</evidence>
<dbReference type="InterPro" id="IPR002016">
    <property type="entry name" value="Haem_peroxidase"/>
</dbReference>
<evidence type="ECO:0000256" key="3">
    <source>
        <dbReference type="ARBA" id="ARBA00002322"/>
    </source>
</evidence>
<dbReference type="EMBL" id="AP014966">
    <property type="protein sequence ID" value="BAT11826.1"/>
    <property type="molecule type" value="Genomic_DNA"/>
</dbReference>
<feature type="active site" description="Proton acceptor" evidence="14">
    <location>
        <position position="69"/>
    </location>
</feature>
<evidence type="ECO:0000313" key="20">
    <source>
        <dbReference type="EMBL" id="BAT11826.1"/>
    </source>
</evidence>
<evidence type="ECO:0000256" key="5">
    <source>
        <dbReference type="ARBA" id="ARBA00022559"/>
    </source>
</evidence>
<dbReference type="OMA" id="ALRECGW"/>
<dbReference type="GO" id="GO:0006979">
    <property type="term" value="P:response to oxidative stress"/>
    <property type="evidence" value="ECO:0007669"/>
    <property type="project" value="InterPro"/>
</dbReference>
<dbReference type="FunCoup" id="A0A0N7KS49">
    <property type="interactions" value="20"/>
</dbReference>
<evidence type="ECO:0000256" key="18">
    <source>
        <dbReference type="SAM" id="SignalP"/>
    </source>
</evidence>
<evidence type="ECO:0000256" key="9">
    <source>
        <dbReference type="ARBA" id="ARBA00022837"/>
    </source>
</evidence>
<evidence type="ECO:0000256" key="2">
    <source>
        <dbReference type="ARBA" id="ARBA00001970"/>
    </source>
</evidence>
<feature type="chain" id="PRO_5006014889" evidence="18">
    <location>
        <begin position="27"/>
        <end position="76"/>
    </location>
</feature>
<evidence type="ECO:0000256" key="12">
    <source>
        <dbReference type="ARBA" id="ARBA00023180"/>
    </source>
</evidence>
<feature type="binding site" evidence="15">
    <location>
        <position position="73"/>
    </location>
    <ligand>
        <name>Ca(2+)</name>
        <dbReference type="ChEBI" id="CHEBI:29108"/>
        <label>1</label>
    </ligand>
</feature>
<evidence type="ECO:0000256" key="4">
    <source>
        <dbReference type="ARBA" id="ARBA00022525"/>
    </source>
</evidence>
<evidence type="ECO:0000256" key="8">
    <source>
        <dbReference type="ARBA" id="ARBA00022729"/>
    </source>
</evidence>
<evidence type="ECO:0000259" key="19">
    <source>
        <dbReference type="PROSITE" id="PS50873"/>
    </source>
</evidence>
<dbReference type="GO" id="GO:0046872">
    <property type="term" value="F:metal ion binding"/>
    <property type="evidence" value="ECO:0007669"/>
    <property type="project" value="UniProtKB-KW"/>
</dbReference>
<evidence type="ECO:0000256" key="15">
    <source>
        <dbReference type="PIRSR" id="PIRSR600823-3"/>
    </source>
</evidence>
<dbReference type="GO" id="GO:0140825">
    <property type="term" value="F:lactoperoxidase activity"/>
    <property type="evidence" value="ECO:0007669"/>
    <property type="project" value="UniProtKB-EC"/>
</dbReference>
<sequence>MAMKRGATAALWLVAAVAGMLLHADAQTLVYKYYAQKCPAAESIVFDEVQKAWNADRSMPASLLRLHFHDCFVNVS</sequence>
<evidence type="ECO:0000256" key="13">
    <source>
        <dbReference type="ARBA" id="ARBA00023324"/>
    </source>
</evidence>
<proteinExistence type="inferred from homology"/>
<feature type="domain" description="Plant heme peroxidase family profile" evidence="19">
    <location>
        <begin position="28"/>
        <end position="76"/>
    </location>
</feature>
<dbReference type="Gramene" id="Os10t0536600-00">
    <property type="protein sequence ID" value="Os10t0536600-00"/>
    <property type="gene ID" value="Os10g0536600"/>
</dbReference>
<keyword evidence="13" id="KW-0376">Hydrogen peroxide</keyword>
<comment type="cofactor">
    <cofactor evidence="15">
        <name>Ca(2+)</name>
        <dbReference type="ChEBI" id="CHEBI:29108"/>
    </cofactor>
    <text evidence="15">Binds 2 calcium ions per subunit.</text>
</comment>
<dbReference type="SMR" id="A0A0N7KS49"/>
<dbReference type="Pfam" id="PF00141">
    <property type="entry name" value="peroxidase"/>
    <property type="match status" value="1"/>
</dbReference>
<evidence type="ECO:0000313" key="21">
    <source>
        <dbReference type="Proteomes" id="UP000059680"/>
    </source>
</evidence>
<evidence type="ECO:0000256" key="7">
    <source>
        <dbReference type="ARBA" id="ARBA00022723"/>
    </source>
</evidence>
<dbReference type="Proteomes" id="UP000059680">
    <property type="component" value="Chromosome 10"/>
</dbReference>
<reference evidence="20 21" key="3">
    <citation type="journal article" date="2013" name="Rice">
        <title>Improvement of the Oryza sativa Nipponbare reference genome using next generation sequence and optical map data.</title>
        <authorList>
            <person name="Kawahara Y."/>
            <person name="de la Bastide M."/>
            <person name="Hamilton J.P."/>
            <person name="Kanamori H."/>
            <person name="McCombie W.R."/>
            <person name="Ouyang S."/>
            <person name="Schwartz D.C."/>
            <person name="Tanaka T."/>
            <person name="Wu J."/>
            <person name="Zhou S."/>
            <person name="Childs K.L."/>
            <person name="Davidson R.M."/>
            <person name="Lin H."/>
            <person name="Quesada-Ocampo L."/>
            <person name="Vaillancourt B."/>
            <person name="Sakai H."/>
            <person name="Lee S.S."/>
            <person name="Kim J."/>
            <person name="Numa H."/>
            <person name="Itoh T."/>
            <person name="Buell C.R."/>
            <person name="Matsumoto T."/>
        </authorList>
    </citation>
    <scope>NUCLEOTIDE SEQUENCE [LARGE SCALE GENOMIC DNA]</scope>
    <source>
        <strain evidence="21">cv. Nipponbare</strain>
    </source>
</reference>
<accession>A0A0N7KS49</accession>
<keyword evidence="10" id="KW-0560">Oxidoreductase</keyword>
<keyword evidence="8 18" id="KW-0732">Signal</keyword>
<evidence type="ECO:0000256" key="11">
    <source>
        <dbReference type="ARBA" id="ARBA00023004"/>
    </source>
</evidence>
<dbReference type="Gene3D" id="1.10.520.10">
    <property type="match status" value="1"/>
</dbReference>
<dbReference type="PROSITE" id="PS50873">
    <property type="entry name" value="PEROXIDASE_4"/>
    <property type="match status" value="1"/>
</dbReference>
<dbReference type="GO" id="GO:0020037">
    <property type="term" value="F:heme binding"/>
    <property type="evidence" value="ECO:0007669"/>
    <property type="project" value="InterPro"/>
</dbReference>
<keyword evidence="7 15" id="KW-0479">Metal-binding</keyword>
<reference evidence="20 21" key="2">
    <citation type="journal article" date="2013" name="Plant Cell Physiol.">
        <title>Rice Annotation Project Database (RAP-DB): an integrative and interactive database for rice genomics.</title>
        <authorList>
            <person name="Sakai H."/>
            <person name="Lee S.S."/>
            <person name="Tanaka T."/>
            <person name="Numa H."/>
            <person name="Kim J."/>
            <person name="Kawahara Y."/>
            <person name="Wakimoto H."/>
            <person name="Yang C.C."/>
            <person name="Iwamoto M."/>
            <person name="Abe T."/>
            <person name="Yamada Y."/>
            <person name="Muto A."/>
            <person name="Inokuchi H."/>
            <person name="Ikemura T."/>
            <person name="Matsumoto T."/>
            <person name="Sasaki T."/>
            <person name="Itoh T."/>
        </authorList>
    </citation>
    <scope>NUCLEOTIDE SEQUENCE [LARGE SCALE GENOMIC DNA]</scope>
    <source>
        <strain evidence="21">cv. Nipponbare</strain>
    </source>
</reference>
<reference evidence="21" key="1">
    <citation type="journal article" date="2005" name="Nature">
        <title>The map-based sequence of the rice genome.</title>
        <authorList>
            <consortium name="International rice genome sequencing project (IRGSP)"/>
            <person name="Matsumoto T."/>
            <person name="Wu J."/>
            <person name="Kanamori H."/>
            <person name="Katayose Y."/>
            <person name="Fujisawa M."/>
            <person name="Namiki N."/>
            <person name="Mizuno H."/>
            <person name="Yamamoto K."/>
            <person name="Antonio B.A."/>
            <person name="Baba T."/>
            <person name="Sakata K."/>
            <person name="Nagamura Y."/>
            <person name="Aoki H."/>
            <person name="Arikawa K."/>
            <person name="Arita K."/>
            <person name="Bito T."/>
            <person name="Chiden Y."/>
            <person name="Fujitsuka N."/>
            <person name="Fukunaka R."/>
            <person name="Hamada M."/>
            <person name="Harada C."/>
            <person name="Hayashi A."/>
            <person name="Hijishita S."/>
            <person name="Honda M."/>
            <person name="Hosokawa S."/>
            <person name="Ichikawa Y."/>
            <person name="Idonuma A."/>
            <person name="Iijima M."/>
            <person name="Ikeda M."/>
            <person name="Ikeno M."/>
            <person name="Ito K."/>
            <person name="Ito S."/>
            <person name="Ito T."/>
            <person name="Ito Y."/>
            <person name="Ito Y."/>
            <person name="Iwabuchi A."/>
            <person name="Kamiya K."/>
            <person name="Karasawa W."/>
            <person name="Kurita K."/>
            <person name="Katagiri S."/>
            <person name="Kikuta A."/>
            <person name="Kobayashi H."/>
            <person name="Kobayashi N."/>
            <person name="Machita K."/>
            <person name="Maehara T."/>
            <person name="Masukawa M."/>
            <person name="Mizubayashi T."/>
            <person name="Mukai Y."/>
            <person name="Nagasaki H."/>
            <person name="Nagata Y."/>
            <person name="Naito S."/>
            <person name="Nakashima M."/>
            <person name="Nakama Y."/>
            <person name="Nakamichi Y."/>
            <person name="Nakamura M."/>
            <person name="Meguro A."/>
            <person name="Negishi M."/>
            <person name="Ohta I."/>
            <person name="Ohta T."/>
            <person name="Okamoto M."/>
            <person name="Ono N."/>
            <person name="Saji S."/>
            <person name="Sakaguchi M."/>
            <person name="Sakai K."/>
            <person name="Shibata M."/>
            <person name="Shimokawa T."/>
            <person name="Song J."/>
            <person name="Takazaki Y."/>
            <person name="Terasawa K."/>
            <person name="Tsugane M."/>
            <person name="Tsuji K."/>
            <person name="Ueda S."/>
            <person name="Waki K."/>
            <person name="Yamagata H."/>
            <person name="Yamamoto M."/>
            <person name="Yamamoto S."/>
            <person name="Yamane H."/>
            <person name="Yoshiki S."/>
            <person name="Yoshihara R."/>
            <person name="Yukawa K."/>
            <person name="Zhong H."/>
            <person name="Yano M."/>
            <person name="Yuan Q."/>
            <person name="Ouyang S."/>
            <person name="Liu J."/>
            <person name="Jones K.M."/>
            <person name="Gansberger K."/>
            <person name="Moffat K."/>
            <person name="Hill J."/>
            <person name="Bera J."/>
            <person name="Fadrosh D."/>
            <person name="Jin S."/>
            <person name="Johri S."/>
            <person name="Kim M."/>
            <person name="Overton L."/>
            <person name="Reardon M."/>
            <person name="Tsitrin T."/>
            <person name="Vuong H."/>
            <person name="Weaver B."/>
            <person name="Ciecko A."/>
            <person name="Tallon L."/>
            <person name="Jackson J."/>
            <person name="Pai G."/>
            <person name="Aken S.V."/>
            <person name="Utterback T."/>
            <person name="Reidmuller S."/>
            <person name="Feldblyum T."/>
            <person name="Hsiao J."/>
            <person name="Zismann V."/>
            <person name="Iobst S."/>
            <person name="de Vazeille A.R."/>
            <person name="Buell C.R."/>
            <person name="Ying K."/>
            <person name="Li Y."/>
            <person name="Lu T."/>
            <person name="Huang Y."/>
            <person name="Zhao Q."/>
            <person name="Feng Q."/>
            <person name="Zhang L."/>
            <person name="Zhu J."/>
            <person name="Weng Q."/>
            <person name="Mu J."/>
            <person name="Lu Y."/>
            <person name="Fan D."/>
            <person name="Liu Y."/>
            <person name="Guan J."/>
            <person name="Zhang Y."/>
            <person name="Yu S."/>
            <person name="Liu X."/>
            <person name="Zhang Y."/>
            <person name="Hong G."/>
            <person name="Han B."/>
            <person name="Choisne N."/>
            <person name="Demange N."/>
            <person name="Orjeda G."/>
            <person name="Samain S."/>
            <person name="Cattolico L."/>
            <person name="Pelletier E."/>
            <person name="Couloux A."/>
            <person name="Segurens B."/>
            <person name="Wincker P."/>
            <person name="D'Hont A."/>
            <person name="Scarpelli C."/>
            <person name="Weissenbach J."/>
            <person name="Salanoubat M."/>
            <person name="Quetier F."/>
            <person name="Yu Y."/>
            <person name="Kim H.R."/>
            <person name="Rambo T."/>
            <person name="Currie J."/>
            <person name="Collura K."/>
            <person name="Luo M."/>
            <person name="Yang T."/>
            <person name="Ammiraju J.S.S."/>
            <person name="Engler F."/>
            <person name="Soderlund C."/>
            <person name="Wing R.A."/>
            <person name="Palmer L.E."/>
            <person name="de la Bastide M."/>
            <person name="Spiegel L."/>
            <person name="Nascimento L."/>
            <person name="Zutavern T."/>
            <person name="O'Shaughnessy A."/>
            <person name="Dike S."/>
            <person name="Dedhia N."/>
            <person name="Preston R."/>
            <person name="Balija V."/>
            <person name="McCombie W.R."/>
            <person name="Chow T."/>
            <person name="Chen H."/>
            <person name="Chung M."/>
            <person name="Chen C."/>
            <person name="Shaw J."/>
            <person name="Wu H."/>
            <person name="Hsiao K."/>
            <person name="Chao Y."/>
            <person name="Chu M."/>
            <person name="Cheng C."/>
            <person name="Hour A."/>
            <person name="Lee P."/>
            <person name="Lin S."/>
            <person name="Lin Y."/>
            <person name="Liou J."/>
            <person name="Liu S."/>
            <person name="Hsing Y."/>
            <person name="Raghuvanshi S."/>
            <person name="Mohanty A."/>
            <person name="Bharti A.K."/>
            <person name="Gaur A."/>
            <person name="Gupta V."/>
            <person name="Kumar D."/>
            <person name="Ravi V."/>
            <person name="Vij S."/>
            <person name="Kapur A."/>
            <person name="Khurana P."/>
            <person name="Khurana P."/>
            <person name="Khurana J.P."/>
            <person name="Tyagi A.K."/>
            <person name="Gaikwad K."/>
            <person name="Singh A."/>
            <person name="Dalal V."/>
            <person name="Srivastava S."/>
            <person name="Dixit A."/>
            <person name="Pal A.K."/>
            <person name="Ghazi I.A."/>
            <person name="Yadav M."/>
            <person name="Pandit A."/>
            <person name="Bhargava A."/>
            <person name="Sureshbabu K."/>
            <person name="Batra K."/>
            <person name="Sharma T.R."/>
            <person name="Mohapatra T."/>
            <person name="Singh N.K."/>
            <person name="Messing J."/>
            <person name="Nelson A.B."/>
            <person name="Fuks G."/>
            <person name="Kavchok S."/>
            <person name="Keizer G."/>
            <person name="Linton E."/>
            <person name="Llaca V."/>
            <person name="Song R."/>
            <person name="Tanyolac B."/>
            <person name="Young S."/>
            <person name="Ho-Il K."/>
            <person name="Hahn J.H."/>
            <person name="Sangsakoo G."/>
            <person name="Vanavichit A."/>
            <person name="de Mattos Luiz.A.T."/>
            <person name="Zimmer P.D."/>
            <person name="Malone G."/>
            <person name="Dellagostin O."/>
            <person name="de Oliveira A.C."/>
            <person name="Bevan M."/>
            <person name="Bancroft I."/>
            <person name="Minx P."/>
            <person name="Cordum H."/>
            <person name="Wilson R."/>
            <person name="Cheng Z."/>
            <person name="Jin W."/>
            <person name="Jiang J."/>
            <person name="Leong S.A."/>
            <person name="Iwama H."/>
            <person name="Gojobori T."/>
            <person name="Itoh T."/>
            <person name="Niimura Y."/>
            <person name="Fujii Y."/>
            <person name="Habara T."/>
            <person name="Sakai H."/>
            <person name="Sato Y."/>
            <person name="Wilson G."/>
            <person name="Kumar K."/>
            <person name="McCouch S."/>
            <person name="Juretic N."/>
            <person name="Hoen D."/>
            <person name="Wright S."/>
            <person name="Bruskiewich R."/>
            <person name="Bureau T."/>
            <person name="Miyao A."/>
            <person name="Hirochika H."/>
            <person name="Nishikawa T."/>
            <person name="Kadowaki K."/>
            <person name="Sugiura M."/>
            <person name="Burr B."/>
            <person name="Sasaki T."/>
        </authorList>
    </citation>
    <scope>NUCLEOTIDE SEQUENCE [LARGE SCALE GENOMIC DNA]</scope>
    <source>
        <strain evidence="21">cv. Nipponbare</strain>
    </source>
</reference>
<comment type="function">
    <text evidence="3">Removal of H(2)O(2), oxidation of toxic reductants, biosynthesis and degradation of lignin, suberization, auxin catabolism, response to environmental stresses such as wounding, pathogen attack and oxidative stress. These functions might be dependent on each isozyme/isoform in each plant tissue.</text>
</comment>
<feature type="signal peptide" evidence="18">
    <location>
        <begin position="1"/>
        <end position="26"/>
    </location>
</feature>
<feature type="site" description="Transition state stabilizer" evidence="16">
    <location>
        <position position="65"/>
    </location>
</feature>
<organism evidence="20 21">
    <name type="scientific">Oryza sativa subsp. japonica</name>
    <name type="common">Rice</name>
    <dbReference type="NCBI Taxonomy" id="39947"/>
    <lineage>
        <taxon>Eukaryota</taxon>
        <taxon>Viridiplantae</taxon>
        <taxon>Streptophyta</taxon>
        <taxon>Embryophyta</taxon>
        <taxon>Tracheophyta</taxon>
        <taxon>Spermatophyta</taxon>
        <taxon>Magnoliopsida</taxon>
        <taxon>Liliopsida</taxon>
        <taxon>Poales</taxon>
        <taxon>Poaceae</taxon>
        <taxon>BOP clade</taxon>
        <taxon>Oryzoideae</taxon>
        <taxon>Oryzeae</taxon>
        <taxon>Oryzinae</taxon>
        <taxon>Oryza</taxon>
        <taxon>Oryza sativa</taxon>
    </lineage>
</organism>
<evidence type="ECO:0000256" key="6">
    <source>
        <dbReference type="ARBA" id="ARBA00022617"/>
    </source>
</evidence>
<dbReference type="PANTHER" id="PTHR31388:SF264">
    <property type="entry name" value="PEROXIDASE 59"/>
    <property type="match status" value="1"/>
</dbReference>
<feature type="binding site" evidence="15">
    <location>
        <position position="70"/>
    </location>
    <ligand>
        <name>Ca(2+)</name>
        <dbReference type="ChEBI" id="CHEBI:29108"/>
        <label>1</label>
    </ligand>
</feature>
<keyword evidence="11" id="KW-0408">Iron</keyword>
<keyword evidence="5" id="KW-0575">Peroxidase</keyword>
<name>A0A0N7KS49_ORYSJ</name>
<dbReference type="PaxDb" id="39947-A0A0N7KS49"/>
<dbReference type="STRING" id="39947.A0A0N7KS49"/>
<dbReference type="GO" id="GO:0042744">
    <property type="term" value="P:hydrogen peroxide catabolic process"/>
    <property type="evidence" value="ECO:0007669"/>
    <property type="project" value="UniProtKB-KW"/>
</dbReference>
<dbReference type="InParanoid" id="A0A0N7KS49"/>
<evidence type="ECO:0000256" key="14">
    <source>
        <dbReference type="PIRSR" id="PIRSR600823-1"/>
    </source>
</evidence>
<dbReference type="PRINTS" id="PR00461">
    <property type="entry name" value="PLPEROXIDASE"/>
</dbReference>
<keyword evidence="9 15" id="KW-0106">Calcium</keyword>
<dbReference type="InterPro" id="IPR000823">
    <property type="entry name" value="Peroxidase_pln"/>
</dbReference>
<comment type="similarity">
    <text evidence="17">Belongs to the peroxidase family.</text>
</comment>
<gene>
    <name evidence="20" type="ordered locus">Os10g0536600</name>
    <name evidence="20" type="ORF">OSNPB_100536600</name>
</gene>
<keyword evidence="6" id="KW-0349">Heme</keyword>
<evidence type="ECO:0000256" key="1">
    <source>
        <dbReference type="ARBA" id="ARBA00000189"/>
    </source>
</evidence>
<protein>
    <submittedName>
        <fullName evidence="20">Os10g0536600 protein</fullName>
    </submittedName>
</protein>
<keyword evidence="21" id="KW-1185">Reference proteome</keyword>
<evidence type="ECO:0000256" key="17">
    <source>
        <dbReference type="RuleBase" id="RU004241"/>
    </source>
</evidence>
<dbReference type="InterPro" id="IPR010255">
    <property type="entry name" value="Haem_peroxidase_sf"/>
</dbReference>
<keyword evidence="12" id="KW-0325">Glycoprotein</keyword>
<comment type="cofactor">
    <cofactor evidence="2">
        <name>heme b</name>
        <dbReference type="ChEBI" id="CHEBI:60344"/>
    </cofactor>
</comment>
<dbReference type="AlphaFoldDB" id="A0A0N7KS49"/>
<dbReference type="SUPFAM" id="SSF48113">
    <property type="entry name" value="Heme-dependent peroxidases"/>
    <property type="match status" value="1"/>
</dbReference>
<keyword evidence="4" id="KW-0964">Secreted</keyword>
<comment type="catalytic activity">
    <reaction evidence="1">
        <text>2 a phenolic donor + H2O2 = 2 a phenolic radical donor + 2 H2O</text>
        <dbReference type="Rhea" id="RHEA:56136"/>
        <dbReference type="ChEBI" id="CHEBI:15377"/>
        <dbReference type="ChEBI" id="CHEBI:16240"/>
        <dbReference type="ChEBI" id="CHEBI:139520"/>
        <dbReference type="ChEBI" id="CHEBI:139521"/>
        <dbReference type="EC" id="1.11.1.7"/>
    </reaction>
</comment>
<dbReference type="PANTHER" id="PTHR31388">
    <property type="entry name" value="PEROXIDASE 72-RELATED"/>
    <property type="match status" value="1"/>
</dbReference>
<evidence type="ECO:0000256" key="10">
    <source>
        <dbReference type="ARBA" id="ARBA00023002"/>
    </source>
</evidence>